<dbReference type="PANTHER" id="PTHR33973">
    <property type="entry name" value="OS07G0153300 PROTEIN"/>
    <property type="match status" value="1"/>
</dbReference>
<dbReference type="PANTHER" id="PTHR33973:SF4">
    <property type="entry name" value="OS07G0153300 PROTEIN"/>
    <property type="match status" value="1"/>
</dbReference>
<name>A0A6S6TM67_9BACT</name>
<organism evidence="1">
    <name type="scientific">uncultured Sulfurovum sp</name>
    <dbReference type="NCBI Taxonomy" id="269237"/>
    <lineage>
        <taxon>Bacteria</taxon>
        <taxon>Pseudomonadati</taxon>
        <taxon>Campylobacterota</taxon>
        <taxon>Epsilonproteobacteria</taxon>
        <taxon>Campylobacterales</taxon>
        <taxon>Sulfurovaceae</taxon>
        <taxon>Sulfurovum</taxon>
        <taxon>environmental samples</taxon>
    </lineage>
</organism>
<sequence length="247" mass="28938">MSHLFYEGSVYHKRFIPKKHEFTYPFFMLDIDMSDFQNLKNRFFSLNGLGLFAFNAKDHFGNSKDFEANIAQLLKTFEIDTPASMRFITLPRMFNYVFNPISALILFDEKKIPTQMLVEVHNYNGGRVVYPVTLEASKGGKYRGSIAKDMYVSPFLKRDGIYNFTLSYSDEQLNIGIMLYEDKKKTLIASLQSKSLAFNSKNTLAIFFRHLFLTFRVVTRTLWQSFRLYLKGLKFNSVTAQDQIRRY</sequence>
<dbReference type="Pfam" id="PF07103">
    <property type="entry name" value="DUF1365"/>
    <property type="match status" value="1"/>
</dbReference>
<accession>A0A6S6TM67</accession>
<dbReference type="AlphaFoldDB" id="A0A6S6TM67"/>
<protein>
    <submittedName>
        <fullName evidence="1">DUF1365 domain-containing protein</fullName>
    </submittedName>
</protein>
<dbReference type="EMBL" id="CACVAU010000050">
    <property type="protein sequence ID" value="CAA6816843.1"/>
    <property type="molecule type" value="Genomic_DNA"/>
</dbReference>
<gene>
    <name evidence="1" type="ORF">HELGO_WM4710</name>
</gene>
<evidence type="ECO:0000313" key="1">
    <source>
        <dbReference type="EMBL" id="CAA6816843.1"/>
    </source>
</evidence>
<proteinExistence type="predicted"/>
<reference evidence="1" key="1">
    <citation type="submission" date="2020-01" db="EMBL/GenBank/DDBJ databases">
        <authorList>
            <person name="Meier V. D."/>
            <person name="Meier V D."/>
        </authorList>
    </citation>
    <scope>NUCLEOTIDE SEQUENCE</scope>
    <source>
        <strain evidence="1">HLG_WM_MAG_05</strain>
    </source>
</reference>
<dbReference type="InterPro" id="IPR010775">
    <property type="entry name" value="DUF1365"/>
</dbReference>